<dbReference type="CDD" id="cd11395">
    <property type="entry name" value="bHLHzip_SREBP_like"/>
    <property type="match status" value="1"/>
</dbReference>
<evidence type="ECO:0000259" key="2">
    <source>
        <dbReference type="PROSITE" id="PS50888"/>
    </source>
</evidence>
<dbReference type="Pfam" id="PF00010">
    <property type="entry name" value="HLH"/>
    <property type="match status" value="1"/>
</dbReference>
<dbReference type="Proteomes" id="UP001306508">
    <property type="component" value="Unassembled WGS sequence"/>
</dbReference>
<gene>
    <name evidence="3" type="ORF">RI543_000501</name>
</gene>
<dbReference type="Gene3D" id="4.10.280.10">
    <property type="entry name" value="Helix-loop-helix DNA-binding domain"/>
    <property type="match status" value="1"/>
</dbReference>
<dbReference type="InterPro" id="IPR052099">
    <property type="entry name" value="Regulatory_TF_Diverse"/>
</dbReference>
<dbReference type="AlphaFoldDB" id="A0AAN7WK81"/>
<dbReference type="PANTHER" id="PTHR47336:SF3">
    <property type="entry name" value="SERINE-RICH PROTEIN TYE7"/>
    <property type="match status" value="1"/>
</dbReference>
<evidence type="ECO:0000313" key="3">
    <source>
        <dbReference type="EMBL" id="KAK5782015.1"/>
    </source>
</evidence>
<sequence>MNTQYVSNFEIPQNTNKDTATFNDWMFQQYDNPSTVVSSFPGMNKKNVFETEDSPSSSTWFEPLEAILSSATSSSTGSPISTASLSEVKLEPKDDSFEFTLNKILEQEKLKQETETETDTETDTLKTSVKEAVVIPKRSKNSGTGKRQLTEHQKQAHNKIEKKYRININTKISKLQQIIPWLATEETTFSCQLDDNGKCSNKESASNIKKPRLNKSMILEKAIDYILYLQNNERLYEMEVMRLKSELSQYKS</sequence>
<feature type="region of interest" description="Disordered" evidence="1">
    <location>
        <begin position="138"/>
        <end position="158"/>
    </location>
</feature>
<keyword evidence="4" id="KW-1185">Reference proteome</keyword>
<evidence type="ECO:0000313" key="4">
    <source>
        <dbReference type="Proteomes" id="UP001306508"/>
    </source>
</evidence>
<proteinExistence type="predicted"/>
<dbReference type="EMBL" id="JAWIZZ010000022">
    <property type="protein sequence ID" value="KAK5782015.1"/>
    <property type="molecule type" value="Genomic_DNA"/>
</dbReference>
<dbReference type="InterPro" id="IPR036638">
    <property type="entry name" value="HLH_DNA-bd_sf"/>
</dbReference>
<dbReference type="InterPro" id="IPR011598">
    <property type="entry name" value="bHLH_dom"/>
</dbReference>
<dbReference type="SMART" id="SM00353">
    <property type="entry name" value="HLH"/>
    <property type="match status" value="1"/>
</dbReference>
<dbReference type="PANTHER" id="PTHR47336">
    <property type="entry name" value="TRANSCRIPTION FACTOR HMS1-RELATED"/>
    <property type="match status" value="1"/>
</dbReference>
<accession>A0AAN7WK81</accession>
<feature type="compositionally biased region" description="Basic and acidic residues" evidence="1">
    <location>
        <begin position="148"/>
        <end position="158"/>
    </location>
</feature>
<evidence type="ECO:0000256" key="1">
    <source>
        <dbReference type="SAM" id="MobiDB-lite"/>
    </source>
</evidence>
<name>A0AAN7WK81_9SACH</name>
<feature type="domain" description="BHLH" evidence="2">
    <location>
        <begin position="152"/>
        <end position="229"/>
    </location>
</feature>
<dbReference type="PROSITE" id="PS50888">
    <property type="entry name" value="BHLH"/>
    <property type="match status" value="1"/>
</dbReference>
<organism evidence="3 4">
    <name type="scientific">Arxiozyma heterogenica</name>
    <dbReference type="NCBI Taxonomy" id="278026"/>
    <lineage>
        <taxon>Eukaryota</taxon>
        <taxon>Fungi</taxon>
        <taxon>Dikarya</taxon>
        <taxon>Ascomycota</taxon>
        <taxon>Saccharomycotina</taxon>
        <taxon>Saccharomycetes</taxon>
        <taxon>Saccharomycetales</taxon>
        <taxon>Saccharomycetaceae</taxon>
        <taxon>Arxiozyma</taxon>
    </lineage>
</organism>
<reference evidence="4" key="1">
    <citation type="submission" date="2023-07" db="EMBL/GenBank/DDBJ databases">
        <title>A draft genome of Kazachstania heterogenica Y-27499.</title>
        <authorList>
            <person name="Donic C."/>
            <person name="Kralova J.S."/>
            <person name="Fidel L."/>
            <person name="Ben-Dor S."/>
            <person name="Jung S."/>
        </authorList>
    </citation>
    <scope>NUCLEOTIDE SEQUENCE [LARGE SCALE GENOMIC DNA]</scope>
    <source>
        <strain evidence="4">Y27499</strain>
    </source>
</reference>
<comment type="caution">
    <text evidence="3">The sequence shown here is derived from an EMBL/GenBank/DDBJ whole genome shotgun (WGS) entry which is preliminary data.</text>
</comment>
<dbReference type="SUPFAM" id="SSF47459">
    <property type="entry name" value="HLH, helix-loop-helix DNA-binding domain"/>
    <property type="match status" value="1"/>
</dbReference>
<dbReference type="GO" id="GO:0046983">
    <property type="term" value="F:protein dimerization activity"/>
    <property type="evidence" value="ECO:0007669"/>
    <property type="project" value="InterPro"/>
</dbReference>
<protein>
    <recommendedName>
        <fullName evidence="2">BHLH domain-containing protein</fullName>
    </recommendedName>
</protein>